<keyword evidence="2" id="KW-1185">Reference proteome</keyword>
<dbReference type="GO" id="GO:0004497">
    <property type="term" value="F:monooxygenase activity"/>
    <property type="evidence" value="ECO:0007669"/>
    <property type="project" value="InterPro"/>
</dbReference>
<dbReference type="Gene3D" id="1.10.630.10">
    <property type="entry name" value="Cytochrome P450"/>
    <property type="match status" value="1"/>
</dbReference>
<dbReference type="GO" id="GO:0020037">
    <property type="term" value="F:heme binding"/>
    <property type="evidence" value="ECO:0007669"/>
    <property type="project" value="InterPro"/>
</dbReference>
<sequence>MEGYWMKLDGDLSKWLFRFVTDTSFRLTTNKRTYALASYFNKISPNKKVNVDTTILKESEEFVNKVNDFFTSLQYFLLTQNGCVIFPAVYGTDSDEAIVGNFIEAIDGGLDTISGSFCYISYCMALYPEAKKQENLNGFIIPAETKLFIHQYGINKHKAHWSNPEEFDHDRLLIANQKI</sequence>
<dbReference type="OrthoDB" id="2789670at2759"/>
<dbReference type="SUPFAM" id="SSF48264">
    <property type="entry name" value="Cytochrome P450"/>
    <property type="match status" value="1"/>
</dbReference>
<evidence type="ECO:0000313" key="2">
    <source>
        <dbReference type="Proteomes" id="UP000789570"/>
    </source>
</evidence>
<dbReference type="AlphaFoldDB" id="A0A9N9A257"/>
<name>A0A9N9A257_9GLOM</name>
<dbReference type="InterPro" id="IPR001128">
    <property type="entry name" value="Cyt_P450"/>
</dbReference>
<dbReference type="GO" id="GO:0005506">
    <property type="term" value="F:iron ion binding"/>
    <property type="evidence" value="ECO:0007669"/>
    <property type="project" value="InterPro"/>
</dbReference>
<organism evidence="1 2">
    <name type="scientific">Funneliformis caledonium</name>
    <dbReference type="NCBI Taxonomy" id="1117310"/>
    <lineage>
        <taxon>Eukaryota</taxon>
        <taxon>Fungi</taxon>
        <taxon>Fungi incertae sedis</taxon>
        <taxon>Mucoromycota</taxon>
        <taxon>Glomeromycotina</taxon>
        <taxon>Glomeromycetes</taxon>
        <taxon>Glomerales</taxon>
        <taxon>Glomeraceae</taxon>
        <taxon>Funneliformis</taxon>
    </lineage>
</organism>
<protein>
    <submittedName>
        <fullName evidence="1">3229_t:CDS:1</fullName>
    </submittedName>
</protein>
<comment type="caution">
    <text evidence="1">The sequence shown here is derived from an EMBL/GenBank/DDBJ whole genome shotgun (WGS) entry which is preliminary data.</text>
</comment>
<proteinExistence type="predicted"/>
<evidence type="ECO:0000313" key="1">
    <source>
        <dbReference type="EMBL" id="CAG8514985.1"/>
    </source>
</evidence>
<gene>
    <name evidence="1" type="ORF">FCALED_LOCUS4397</name>
</gene>
<accession>A0A9N9A257</accession>
<dbReference type="InterPro" id="IPR036396">
    <property type="entry name" value="Cyt_P450_sf"/>
</dbReference>
<dbReference type="EMBL" id="CAJVPQ010000858">
    <property type="protein sequence ID" value="CAG8514985.1"/>
    <property type="molecule type" value="Genomic_DNA"/>
</dbReference>
<dbReference type="Proteomes" id="UP000789570">
    <property type="component" value="Unassembled WGS sequence"/>
</dbReference>
<dbReference type="GO" id="GO:0016705">
    <property type="term" value="F:oxidoreductase activity, acting on paired donors, with incorporation or reduction of molecular oxygen"/>
    <property type="evidence" value="ECO:0007669"/>
    <property type="project" value="InterPro"/>
</dbReference>
<dbReference type="Pfam" id="PF00067">
    <property type="entry name" value="p450"/>
    <property type="match status" value="1"/>
</dbReference>
<reference evidence="1" key="1">
    <citation type="submission" date="2021-06" db="EMBL/GenBank/DDBJ databases">
        <authorList>
            <person name="Kallberg Y."/>
            <person name="Tangrot J."/>
            <person name="Rosling A."/>
        </authorList>
    </citation>
    <scope>NUCLEOTIDE SEQUENCE</scope>
    <source>
        <strain evidence="1">UK204</strain>
    </source>
</reference>